<sequence length="220" mass="24045">MALPPKFKAFRLAFTGSSAPGSTPDAEPDPLHTIEVYLDYVCPFSAKMFTTLHTSLIPRLAHSPLSKKIQFIFRPQVQPWHPSSTLTHEAGLAVARLAPSRFWTFAAALFADQKAYFDASVVGETRNETYRRLARLAQESVGLEEEEVYGLLAVSDRPGKDGALNGGNAVTDDLKVVVRMGRTVGVHVSPTVVFDGVEAGEISSSWTADQWVEWLGKKVG</sequence>
<name>A0A1J7J4K0_9PEZI</name>
<dbReference type="EMBL" id="KV875105">
    <property type="protein sequence ID" value="OIW24076.1"/>
    <property type="molecule type" value="Genomic_DNA"/>
</dbReference>
<dbReference type="AlphaFoldDB" id="A0A1J7J4K0"/>
<accession>A0A1J7J4K0</accession>
<evidence type="ECO:0000313" key="1">
    <source>
        <dbReference type="EMBL" id="OIW24076.1"/>
    </source>
</evidence>
<dbReference type="Proteomes" id="UP000182658">
    <property type="component" value="Unassembled WGS sequence"/>
</dbReference>
<dbReference type="Gene3D" id="3.40.30.10">
    <property type="entry name" value="Glutaredoxin"/>
    <property type="match status" value="1"/>
</dbReference>
<dbReference type="CDD" id="cd02972">
    <property type="entry name" value="DsbA_family"/>
    <property type="match status" value="1"/>
</dbReference>
<dbReference type="STRING" id="1408157.A0A1J7J4K0"/>
<dbReference type="InterPro" id="IPR036249">
    <property type="entry name" value="Thioredoxin-like_sf"/>
</dbReference>
<proteinExistence type="predicted"/>
<evidence type="ECO:0000313" key="2">
    <source>
        <dbReference type="Proteomes" id="UP000182658"/>
    </source>
</evidence>
<dbReference type="OrthoDB" id="37297at2759"/>
<dbReference type="PANTHER" id="PTHR33875:SF2">
    <property type="entry name" value="ACR183CP"/>
    <property type="match status" value="1"/>
</dbReference>
<reference evidence="1 2" key="1">
    <citation type="submission" date="2016-10" db="EMBL/GenBank/DDBJ databases">
        <title>Draft genome sequence of Coniochaeta ligniaria NRRL30616, a lignocellulolytic fungus for bioabatement of inhibitors in plant biomass hydrolysates.</title>
        <authorList>
            <consortium name="DOE Joint Genome Institute"/>
            <person name="Jimenez D.J."/>
            <person name="Hector R.E."/>
            <person name="Riley R."/>
            <person name="Sun H."/>
            <person name="Grigoriev I.V."/>
            <person name="Van Elsas J.D."/>
            <person name="Nichols N.N."/>
        </authorList>
    </citation>
    <scope>NUCLEOTIDE SEQUENCE [LARGE SCALE GENOMIC DNA]</scope>
    <source>
        <strain evidence="1 2">NRRL 30616</strain>
    </source>
</reference>
<protein>
    <submittedName>
        <fullName evidence="1">Uncharacterized protein</fullName>
    </submittedName>
</protein>
<dbReference type="PANTHER" id="PTHR33875">
    <property type="entry name" value="OS09G0542200 PROTEIN"/>
    <property type="match status" value="1"/>
</dbReference>
<dbReference type="InParanoid" id="A0A1J7J4K0"/>
<gene>
    <name evidence="1" type="ORF">CONLIGDRAFT_649383</name>
</gene>
<dbReference type="SUPFAM" id="SSF52833">
    <property type="entry name" value="Thioredoxin-like"/>
    <property type="match status" value="1"/>
</dbReference>
<organism evidence="1 2">
    <name type="scientific">Coniochaeta ligniaria NRRL 30616</name>
    <dbReference type="NCBI Taxonomy" id="1408157"/>
    <lineage>
        <taxon>Eukaryota</taxon>
        <taxon>Fungi</taxon>
        <taxon>Dikarya</taxon>
        <taxon>Ascomycota</taxon>
        <taxon>Pezizomycotina</taxon>
        <taxon>Sordariomycetes</taxon>
        <taxon>Sordariomycetidae</taxon>
        <taxon>Coniochaetales</taxon>
        <taxon>Coniochaetaceae</taxon>
        <taxon>Coniochaeta</taxon>
    </lineage>
</organism>
<keyword evidence="2" id="KW-1185">Reference proteome</keyword>